<name>A0A8J7W5E8_9FIRM</name>
<dbReference type="GO" id="GO:0003677">
    <property type="term" value="F:DNA binding"/>
    <property type="evidence" value="ECO:0007669"/>
    <property type="project" value="InterPro"/>
</dbReference>
<dbReference type="GO" id="GO:0006352">
    <property type="term" value="P:DNA-templated transcription initiation"/>
    <property type="evidence" value="ECO:0007669"/>
    <property type="project" value="InterPro"/>
</dbReference>
<dbReference type="Pfam" id="PF04542">
    <property type="entry name" value="Sigma70_r2"/>
    <property type="match status" value="1"/>
</dbReference>
<dbReference type="EMBL" id="JAGSND010000013">
    <property type="protein sequence ID" value="MBR0599433.1"/>
    <property type="molecule type" value="Genomic_DNA"/>
</dbReference>
<feature type="domain" description="RNA polymerase sigma-70 region 2" evidence="5">
    <location>
        <begin position="18"/>
        <end position="84"/>
    </location>
</feature>
<proteinExistence type="inferred from homology"/>
<dbReference type="InterPro" id="IPR013324">
    <property type="entry name" value="RNA_pol_sigma_r3/r4-like"/>
</dbReference>
<keyword evidence="3" id="KW-0731">Sigma factor</keyword>
<evidence type="ECO:0000256" key="3">
    <source>
        <dbReference type="ARBA" id="ARBA00023082"/>
    </source>
</evidence>
<dbReference type="PANTHER" id="PTHR43133">
    <property type="entry name" value="RNA POLYMERASE ECF-TYPE SIGMA FACTO"/>
    <property type="match status" value="1"/>
</dbReference>
<dbReference type="GO" id="GO:0016987">
    <property type="term" value="F:sigma factor activity"/>
    <property type="evidence" value="ECO:0007669"/>
    <property type="project" value="UniProtKB-KW"/>
</dbReference>
<gene>
    <name evidence="7" type="ORF">KCX82_16220</name>
</gene>
<dbReference type="InterPro" id="IPR013249">
    <property type="entry name" value="RNA_pol_sigma70_r4_t2"/>
</dbReference>
<dbReference type="SUPFAM" id="SSF88659">
    <property type="entry name" value="Sigma3 and sigma4 domains of RNA polymerase sigma factors"/>
    <property type="match status" value="1"/>
</dbReference>
<dbReference type="Gene3D" id="1.10.10.10">
    <property type="entry name" value="Winged helix-like DNA-binding domain superfamily/Winged helix DNA-binding domain"/>
    <property type="match status" value="1"/>
</dbReference>
<organism evidence="7 8">
    <name type="scientific">Sinanaerobacter chloroacetimidivorans</name>
    <dbReference type="NCBI Taxonomy" id="2818044"/>
    <lineage>
        <taxon>Bacteria</taxon>
        <taxon>Bacillati</taxon>
        <taxon>Bacillota</taxon>
        <taxon>Clostridia</taxon>
        <taxon>Peptostreptococcales</taxon>
        <taxon>Anaerovoracaceae</taxon>
        <taxon>Sinanaerobacter</taxon>
    </lineage>
</organism>
<dbReference type="RefSeq" id="WP_227019569.1">
    <property type="nucleotide sequence ID" value="NZ_JAGSND010000013.1"/>
</dbReference>
<dbReference type="Proteomes" id="UP000675664">
    <property type="component" value="Unassembled WGS sequence"/>
</dbReference>
<dbReference type="AlphaFoldDB" id="A0A8J7W5E8"/>
<protein>
    <submittedName>
        <fullName evidence="7">Sigma-70 family RNA polymerase sigma factor</fullName>
    </submittedName>
</protein>
<reference evidence="7" key="2">
    <citation type="submission" date="2021-04" db="EMBL/GenBank/DDBJ databases">
        <authorList>
            <person name="Liu J."/>
        </authorList>
    </citation>
    <scope>NUCLEOTIDE SEQUENCE</scope>
    <source>
        <strain evidence="7">BAD-6</strain>
    </source>
</reference>
<reference evidence="7" key="1">
    <citation type="submission" date="2021-04" db="EMBL/GenBank/DDBJ databases">
        <title>Sinoanaerobacter chloroacetimidivorans sp. nov., an obligate anaerobic bacterium isolated from anaerobic sludge.</title>
        <authorList>
            <person name="Bao Y."/>
        </authorList>
    </citation>
    <scope>NUCLEOTIDE SEQUENCE</scope>
    <source>
        <strain evidence="7">BAD-6</strain>
    </source>
</reference>
<evidence type="ECO:0000256" key="4">
    <source>
        <dbReference type="ARBA" id="ARBA00023163"/>
    </source>
</evidence>
<sequence>MKQFSVPDHDNLPDMQRLISDYGNHLLRMCYLYLHDLQLAEDAVQETYIKVYQNWSKFKRACSEKTWITSIAMNVCKSYLRGSWYRNLMLSSDLEQEPFYDGKIKDDTVLHEIGKLKPKYREVILLFYYQEMRIKDIASALKITESAVTVRLSRARKQLEKTLKGWYFNV</sequence>
<dbReference type="InterPro" id="IPR014284">
    <property type="entry name" value="RNA_pol_sigma-70_dom"/>
</dbReference>
<dbReference type="PANTHER" id="PTHR43133:SF60">
    <property type="entry name" value="RNA POLYMERASE SIGMA FACTOR SIGV"/>
    <property type="match status" value="1"/>
</dbReference>
<dbReference type="SUPFAM" id="SSF88946">
    <property type="entry name" value="Sigma2 domain of RNA polymerase sigma factors"/>
    <property type="match status" value="1"/>
</dbReference>
<evidence type="ECO:0000259" key="6">
    <source>
        <dbReference type="Pfam" id="PF08281"/>
    </source>
</evidence>
<accession>A0A8J7W5E8</accession>
<dbReference type="Gene3D" id="1.10.1740.10">
    <property type="match status" value="1"/>
</dbReference>
<comment type="similarity">
    <text evidence="1">Belongs to the sigma-70 factor family. ECF subfamily.</text>
</comment>
<dbReference type="NCBIfam" id="TIGR02937">
    <property type="entry name" value="sigma70-ECF"/>
    <property type="match status" value="1"/>
</dbReference>
<keyword evidence="4" id="KW-0804">Transcription</keyword>
<dbReference type="InterPro" id="IPR039425">
    <property type="entry name" value="RNA_pol_sigma-70-like"/>
</dbReference>
<evidence type="ECO:0000256" key="1">
    <source>
        <dbReference type="ARBA" id="ARBA00010641"/>
    </source>
</evidence>
<feature type="domain" description="RNA polymerase sigma factor 70 region 4 type 2" evidence="6">
    <location>
        <begin position="109"/>
        <end position="159"/>
    </location>
</feature>
<evidence type="ECO:0000259" key="5">
    <source>
        <dbReference type="Pfam" id="PF04542"/>
    </source>
</evidence>
<dbReference type="CDD" id="cd06171">
    <property type="entry name" value="Sigma70_r4"/>
    <property type="match status" value="1"/>
</dbReference>
<evidence type="ECO:0000313" key="7">
    <source>
        <dbReference type="EMBL" id="MBR0599433.1"/>
    </source>
</evidence>
<dbReference type="InterPro" id="IPR007627">
    <property type="entry name" value="RNA_pol_sigma70_r2"/>
</dbReference>
<comment type="caution">
    <text evidence="7">The sequence shown here is derived from an EMBL/GenBank/DDBJ whole genome shotgun (WGS) entry which is preliminary data.</text>
</comment>
<keyword evidence="2" id="KW-0805">Transcription regulation</keyword>
<keyword evidence="8" id="KW-1185">Reference proteome</keyword>
<evidence type="ECO:0000313" key="8">
    <source>
        <dbReference type="Proteomes" id="UP000675664"/>
    </source>
</evidence>
<evidence type="ECO:0000256" key="2">
    <source>
        <dbReference type="ARBA" id="ARBA00023015"/>
    </source>
</evidence>
<dbReference type="InterPro" id="IPR013325">
    <property type="entry name" value="RNA_pol_sigma_r2"/>
</dbReference>
<dbReference type="Pfam" id="PF08281">
    <property type="entry name" value="Sigma70_r4_2"/>
    <property type="match status" value="1"/>
</dbReference>
<dbReference type="InterPro" id="IPR036388">
    <property type="entry name" value="WH-like_DNA-bd_sf"/>
</dbReference>